<gene>
    <name evidence="4" type="ORF">ATO11_04130</name>
</gene>
<dbReference type="InterPro" id="IPR011990">
    <property type="entry name" value="TPR-like_helical_dom_sf"/>
</dbReference>
<evidence type="ECO:0000259" key="3">
    <source>
        <dbReference type="SMART" id="SM00327"/>
    </source>
</evidence>
<dbReference type="PANTHER" id="PTHR22550">
    <property type="entry name" value="SPORE GERMINATION PROTEIN"/>
    <property type="match status" value="1"/>
</dbReference>
<name>A0A0L1JS28_9RHOB</name>
<keyword evidence="2" id="KW-0472">Membrane</keyword>
<dbReference type="InterPro" id="IPR036465">
    <property type="entry name" value="vWFA_dom_sf"/>
</dbReference>
<evidence type="ECO:0000256" key="1">
    <source>
        <dbReference type="SAM" id="MobiDB-lite"/>
    </source>
</evidence>
<dbReference type="PATRIC" id="fig|1317121.7.peg.1197"/>
<dbReference type="InterPro" id="IPR002035">
    <property type="entry name" value="VWF_A"/>
</dbReference>
<dbReference type="RefSeq" id="WP_050529572.1">
    <property type="nucleotide sequence ID" value="NZ_AQQZ01000002.1"/>
</dbReference>
<protein>
    <recommendedName>
        <fullName evidence="3">VWFA domain-containing protein</fullName>
    </recommendedName>
</protein>
<evidence type="ECO:0000256" key="2">
    <source>
        <dbReference type="SAM" id="Phobius"/>
    </source>
</evidence>
<evidence type="ECO:0000313" key="5">
    <source>
        <dbReference type="Proteomes" id="UP000036938"/>
    </source>
</evidence>
<dbReference type="AlphaFoldDB" id="A0A0L1JS28"/>
<dbReference type="SMART" id="SM00327">
    <property type="entry name" value="VWA"/>
    <property type="match status" value="1"/>
</dbReference>
<sequence>MSAFHFLRPEWLLALLPAAIVTAIAWRNRGQSGARDWAGKVDAHLLRHLMVRGSGGQGSRWLVGALAAGLLASVLAMAGPAWEKLPTPTQRGAEPVVVVLSLSQSMNGTDLVPSRLARAGHKVRDILDRAQGEDVGLVIYADRPFVAAPLTPDAAVIQEMLPELSTALMPVLGNRLHIAIDSAREMLTSAGAMRGSILVMADDLGVDPEAARAAAVTARRAGYKVSVLGVGTEEGAQLQTADGQVIRVNGSNAPVVRLDVGAMASLAEAGGGAFSTITPDLSDLDRVLPPPAKGALGGELSDLKADRWHDRGYLLLIVPMLLMPLAFRRGVLFAVGLGLIAGLGTGPGAQAGTLDDLWATPDQQGYRAFSEGDYETAVRAFDAPQWAASSRYKAGDYEGAAQLFGADAYNKGNALAKAGRFEDALAAYDAHLATNPDDADARFNRDLVAKLLEEQQAEDKDQEQEQDQNSQGGDPQQEQNEGSGQTGEEQADQPQSGDQQSDGDQSGEQQSGGDQSGEQQSDGDQSGEQQSGGDQSGEQQSGGDQSGEQQSGGDQSGEQQSGGDQSGEQQSGGDQTGEQQSGGDQSGEQQSGGDQSGEQQSGADQPVEGQPGGRASDEQQGGQSATPGDETAEPGASALSGEGERTGEHDAPGEEDASLLSSLIDRMLEGNGEPVEDEAEQGTARGAVPLSQAAEQQLRAVPDDPAGLLRARIRQHYAQMRANGN</sequence>
<feature type="transmembrane region" description="Helical" evidence="2">
    <location>
        <begin position="61"/>
        <end position="82"/>
    </location>
</feature>
<feature type="region of interest" description="Disordered" evidence="1">
    <location>
        <begin position="455"/>
        <end position="659"/>
    </location>
</feature>
<feature type="compositionally biased region" description="Low complexity" evidence="1">
    <location>
        <begin position="495"/>
        <end position="602"/>
    </location>
</feature>
<feature type="compositionally biased region" description="Polar residues" evidence="1">
    <location>
        <begin position="469"/>
        <end position="494"/>
    </location>
</feature>
<keyword evidence="5" id="KW-1185">Reference proteome</keyword>
<proteinExistence type="predicted"/>
<evidence type="ECO:0000313" key="4">
    <source>
        <dbReference type="EMBL" id="KNG94599.1"/>
    </source>
</evidence>
<comment type="caution">
    <text evidence="4">The sequence shown here is derived from an EMBL/GenBank/DDBJ whole genome shotgun (WGS) entry which is preliminary data.</text>
</comment>
<dbReference type="PANTHER" id="PTHR22550:SF14">
    <property type="entry name" value="VWFA DOMAIN-CONTAINING PROTEIN"/>
    <property type="match status" value="1"/>
</dbReference>
<dbReference type="EMBL" id="AQQZ01000002">
    <property type="protein sequence ID" value="KNG94599.1"/>
    <property type="molecule type" value="Genomic_DNA"/>
</dbReference>
<dbReference type="Pfam" id="PF13519">
    <property type="entry name" value="VWA_2"/>
    <property type="match status" value="1"/>
</dbReference>
<dbReference type="SUPFAM" id="SSF48452">
    <property type="entry name" value="TPR-like"/>
    <property type="match status" value="1"/>
</dbReference>
<dbReference type="OrthoDB" id="9807628at2"/>
<keyword evidence="2" id="KW-0812">Transmembrane</keyword>
<reference evidence="4 5" key="1">
    <citation type="journal article" date="2015" name="Int. J. Syst. Evol. Microbiol.">
        <title>Aestuariivita atlantica sp. nov., isolated from deep sea sediment of the Atlantic Ocean.</title>
        <authorList>
            <person name="Li G."/>
            <person name="Lai Q."/>
            <person name="Du Y."/>
            <person name="Liu X."/>
            <person name="Sun F."/>
            <person name="Shao Z."/>
        </authorList>
    </citation>
    <scope>NUCLEOTIDE SEQUENCE [LARGE SCALE GENOMIC DNA]</scope>
    <source>
        <strain evidence="4 5">22II-S11-z3</strain>
    </source>
</reference>
<accession>A0A0L1JS28</accession>
<dbReference type="Proteomes" id="UP000036938">
    <property type="component" value="Unassembled WGS sequence"/>
</dbReference>
<feature type="domain" description="VWFA" evidence="3">
    <location>
        <begin position="92"/>
        <end position="268"/>
    </location>
</feature>
<dbReference type="InterPro" id="IPR050768">
    <property type="entry name" value="UPF0353/GerABKA_families"/>
</dbReference>
<dbReference type="Gene3D" id="1.25.40.10">
    <property type="entry name" value="Tetratricopeptide repeat domain"/>
    <property type="match status" value="1"/>
</dbReference>
<keyword evidence="2" id="KW-1133">Transmembrane helix</keyword>
<dbReference type="Gene3D" id="3.40.50.410">
    <property type="entry name" value="von Willebrand factor, type A domain"/>
    <property type="match status" value="1"/>
</dbReference>
<organism evidence="4 5">
    <name type="scientific">Pseudaestuariivita atlantica</name>
    <dbReference type="NCBI Taxonomy" id="1317121"/>
    <lineage>
        <taxon>Bacteria</taxon>
        <taxon>Pseudomonadati</taxon>
        <taxon>Pseudomonadota</taxon>
        <taxon>Alphaproteobacteria</taxon>
        <taxon>Rhodobacterales</taxon>
        <taxon>Paracoccaceae</taxon>
        <taxon>Pseudaestuariivita</taxon>
    </lineage>
</organism>
<feature type="compositionally biased region" description="Basic and acidic residues" evidence="1">
    <location>
        <begin position="642"/>
        <end position="652"/>
    </location>
</feature>
<dbReference type="SUPFAM" id="SSF53300">
    <property type="entry name" value="vWA-like"/>
    <property type="match status" value="1"/>
</dbReference>
<dbReference type="STRING" id="1317121.ATO11_04130"/>